<dbReference type="RefSeq" id="WP_022937798.1">
    <property type="nucleotide sequence ID" value="NZ_CABKRQ010000004.1"/>
</dbReference>
<accession>A0A318KQI6</accession>
<dbReference type="Pfam" id="PF01841">
    <property type="entry name" value="Transglut_core"/>
    <property type="match status" value="1"/>
</dbReference>
<name>A0A318KQI6_9FIRM</name>
<dbReference type="STRING" id="1034346.GCA_000313565_01495"/>
<organism evidence="2 3">
    <name type="scientific">Dielma fastidiosa</name>
    <dbReference type="NCBI Taxonomy" id="1034346"/>
    <lineage>
        <taxon>Bacteria</taxon>
        <taxon>Bacillati</taxon>
        <taxon>Bacillota</taxon>
        <taxon>Erysipelotrichia</taxon>
        <taxon>Erysipelotrichales</taxon>
        <taxon>Erysipelotrichaceae</taxon>
        <taxon>Dielma</taxon>
    </lineage>
</organism>
<sequence length="333" mass="39237">MKKLILCLSILFINTQPIKAAEWKALDDDWYLLNDNGSISKGIVKLDDHYEWFDQQGRWQRTLQYPLLLSGYKTLDHLAADILDSIYDSTRSERDQLMAIQTWLMEHAFYKPHTTDQTRWGDYETDNETIGIQRRLWEAAPILLDHYGICFNYAACFYWLTRSLGYDSMIITGTWRGQPHSWNAIYLNQWLFFDVTMADTFNDSNTYFMMNTLPDDYQADDFAHSLRLHEWQSYTDLEKETTVIRNKEELIDMLERQSNIDIIDVFYAGEPFCMDMSAMLVNAENISYLSAVPKASDAAIMLKGQRIQLRLTYKNQLLDQWLMKNQQTFCLTN</sequence>
<dbReference type="Proteomes" id="UP000247612">
    <property type="component" value="Unassembled WGS sequence"/>
</dbReference>
<proteinExistence type="predicted"/>
<gene>
    <name evidence="2" type="ORF">DES51_1041</name>
</gene>
<evidence type="ECO:0000313" key="2">
    <source>
        <dbReference type="EMBL" id="PXX79999.1"/>
    </source>
</evidence>
<dbReference type="AlphaFoldDB" id="A0A318KQI6"/>
<dbReference type="OrthoDB" id="1828576at2"/>
<dbReference type="SUPFAM" id="SSF54001">
    <property type="entry name" value="Cysteine proteinases"/>
    <property type="match status" value="1"/>
</dbReference>
<dbReference type="EMBL" id="QJKH01000004">
    <property type="protein sequence ID" value="PXX79999.1"/>
    <property type="molecule type" value="Genomic_DNA"/>
</dbReference>
<dbReference type="InterPro" id="IPR038765">
    <property type="entry name" value="Papain-like_cys_pep_sf"/>
</dbReference>
<dbReference type="SMART" id="SM00460">
    <property type="entry name" value="TGc"/>
    <property type="match status" value="1"/>
</dbReference>
<protein>
    <submittedName>
        <fullName evidence="2">Transglutaminase superfamily protein</fullName>
    </submittedName>
</protein>
<feature type="domain" description="Transglutaminase-like" evidence="1">
    <location>
        <begin position="142"/>
        <end position="197"/>
    </location>
</feature>
<dbReference type="InterPro" id="IPR002931">
    <property type="entry name" value="Transglutaminase-like"/>
</dbReference>
<keyword evidence="3" id="KW-1185">Reference proteome</keyword>
<reference evidence="2 3" key="1">
    <citation type="submission" date="2018-05" db="EMBL/GenBank/DDBJ databases">
        <title>Genomic Encyclopedia of Type Strains, Phase IV (KMG-IV): sequencing the most valuable type-strain genomes for metagenomic binning, comparative biology and taxonomic classification.</title>
        <authorList>
            <person name="Goeker M."/>
        </authorList>
    </citation>
    <scope>NUCLEOTIDE SEQUENCE [LARGE SCALE GENOMIC DNA]</scope>
    <source>
        <strain evidence="2 3">JC118</strain>
    </source>
</reference>
<dbReference type="SUPFAM" id="SSF69360">
    <property type="entry name" value="Cell wall binding repeat"/>
    <property type="match status" value="1"/>
</dbReference>
<evidence type="ECO:0000313" key="3">
    <source>
        <dbReference type="Proteomes" id="UP000247612"/>
    </source>
</evidence>
<evidence type="ECO:0000259" key="1">
    <source>
        <dbReference type="SMART" id="SM00460"/>
    </source>
</evidence>
<dbReference type="Gene3D" id="3.10.620.30">
    <property type="match status" value="1"/>
</dbReference>
<comment type="caution">
    <text evidence="2">The sequence shown here is derived from an EMBL/GenBank/DDBJ whole genome shotgun (WGS) entry which is preliminary data.</text>
</comment>